<keyword evidence="7" id="KW-0479">Metal-binding</keyword>
<dbReference type="PANTHER" id="PTHR10514">
    <property type="entry name" value="ANGIOTENSIN-CONVERTING ENZYME"/>
    <property type="match status" value="1"/>
</dbReference>
<reference evidence="8 9" key="1">
    <citation type="journal article" date="2019" name="Sci. Rep.">
        <title>Orb-weaving spider Araneus ventricosus genome elucidates the spidroin gene catalogue.</title>
        <authorList>
            <person name="Kono N."/>
            <person name="Nakamura H."/>
            <person name="Ohtoshi R."/>
            <person name="Moran D.A.P."/>
            <person name="Shinohara A."/>
            <person name="Yoshida Y."/>
            <person name="Fujiwara M."/>
            <person name="Mori M."/>
            <person name="Tomita M."/>
            <person name="Arakawa K."/>
        </authorList>
    </citation>
    <scope>NUCLEOTIDE SEQUENCE [LARGE SCALE GENOMIC DNA]</scope>
</reference>
<dbReference type="GO" id="GO:0004180">
    <property type="term" value="F:carboxypeptidase activity"/>
    <property type="evidence" value="ECO:0007669"/>
    <property type="project" value="UniProtKB-KW"/>
</dbReference>
<dbReference type="GO" id="GO:0008241">
    <property type="term" value="F:peptidyl-dipeptidase activity"/>
    <property type="evidence" value="ECO:0007669"/>
    <property type="project" value="InterPro"/>
</dbReference>
<keyword evidence="4 7" id="KW-0325">Glycoprotein</keyword>
<dbReference type="SUPFAM" id="SSF55486">
    <property type="entry name" value="Metalloproteases ('zincins'), catalytic domain"/>
    <property type="match status" value="1"/>
</dbReference>
<evidence type="ECO:0000256" key="1">
    <source>
        <dbReference type="ARBA" id="ARBA00008139"/>
    </source>
</evidence>
<protein>
    <recommendedName>
        <fullName evidence="7">Angiotensin-converting enzyme</fullName>
        <ecNumber evidence="7">3.4.-.-</ecNumber>
    </recommendedName>
</protein>
<keyword evidence="7" id="KW-0482">Metalloprotease</keyword>
<evidence type="ECO:0000313" key="8">
    <source>
        <dbReference type="EMBL" id="GBM27973.1"/>
    </source>
</evidence>
<comment type="similarity">
    <text evidence="1 6 7">Belongs to the peptidase M2 family.</text>
</comment>
<dbReference type="EMBL" id="BGPR01092650">
    <property type="protein sequence ID" value="GBM27973.1"/>
    <property type="molecule type" value="Genomic_DNA"/>
</dbReference>
<keyword evidence="9" id="KW-1185">Reference proteome</keyword>
<dbReference type="PROSITE" id="PS52011">
    <property type="entry name" value="PEPTIDASE_M2"/>
    <property type="match status" value="1"/>
</dbReference>
<proteinExistence type="inferred from homology"/>
<dbReference type="EC" id="3.4.-.-" evidence="7"/>
<dbReference type="AlphaFoldDB" id="A0A4Y2EFP5"/>
<accession>A0A4Y2EFP5</accession>
<keyword evidence="7" id="KW-0862">Zinc</keyword>
<dbReference type="InterPro" id="IPR001548">
    <property type="entry name" value="Peptidase_M2"/>
</dbReference>
<sequence>MFMTSRKEPELKHAWSQWRDATGKKMKEKFHRYVELSNEAACLNGFKDAGELWRESYESATFEEEVEELWQTIKPFYEQLHAYVRRRLMEQYPDVGIKADGPIPAHLLGTCNDMRFMK</sequence>
<evidence type="ECO:0000256" key="7">
    <source>
        <dbReference type="RuleBase" id="RU361144"/>
    </source>
</evidence>
<dbReference type="OrthoDB" id="10029630at2759"/>
<keyword evidence="7" id="KW-0378">Hydrolase</keyword>
<feature type="binding site" evidence="5">
    <location>
        <position position="57"/>
    </location>
    <ligand>
        <name>chloride</name>
        <dbReference type="ChEBI" id="CHEBI:17996"/>
        <label>1</label>
    </ligand>
</feature>
<comment type="cofactor">
    <cofactor evidence="7">
        <name>Zn(2+)</name>
        <dbReference type="ChEBI" id="CHEBI:29105"/>
    </cofactor>
    <text evidence="7">Binds 1 zinc ion per subunit.</text>
</comment>
<gene>
    <name evidence="8" type="primary">ACE_14</name>
    <name evidence="8" type="ORF">AVEN_43864_1</name>
</gene>
<keyword evidence="7" id="KW-0121">Carboxypeptidase</keyword>
<dbReference type="GO" id="GO:0005886">
    <property type="term" value="C:plasma membrane"/>
    <property type="evidence" value="ECO:0007669"/>
    <property type="project" value="TreeGrafter"/>
</dbReference>
<evidence type="ECO:0000256" key="5">
    <source>
        <dbReference type="PIRSR" id="PIRSR601548-2"/>
    </source>
</evidence>
<evidence type="ECO:0000313" key="9">
    <source>
        <dbReference type="Proteomes" id="UP000499080"/>
    </source>
</evidence>
<organism evidence="8 9">
    <name type="scientific">Araneus ventricosus</name>
    <name type="common">Orbweaver spider</name>
    <name type="synonym">Epeira ventricosa</name>
    <dbReference type="NCBI Taxonomy" id="182803"/>
    <lineage>
        <taxon>Eukaryota</taxon>
        <taxon>Metazoa</taxon>
        <taxon>Ecdysozoa</taxon>
        <taxon>Arthropoda</taxon>
        <taxon>Chelicerata</taxon>
        <taxon>Arachnida</taxon>
        <taxon>Araneae</taxon>
        <taxon>Araneomorphae</taxon>
        <taxon>Entelegynae</taxon>
        <taxon>Araneoidea</taxon>
        <taxon>Araneidae</taxon>
        <taxon>Araneus</taxon>
    </lineage>
</organism>
<name>A0A4Y2EFP5_ARAVE</name>
<dbReference type="GO" id="GO:0006508">
    <property type="term" value="P:proteolysis"/>
    <property type="evidence" value="ECO:0007669"/>
    <property type="project" value="UniProtKB-KW"/>
</dbReference>
<evidence type="ECO:0000256" key="2">
    <source>
        <dbReference type="ARBA" id="ARBA00022729"/>
    </source>
</evidence>
<keyword evidence="3" id="KW-1015">Disulfide bond</keyword>
<dbReference type="Proteomes" id="UP000499080">
    <property type="component" value="Unassembled WGS sequence"/>
</dbReference>
<evidence type="ECO:0000256" key="4">
    <source>
        <dbReference type="ARBA" id="ARBA00023180"/>
    </source>
</evidence>
<dbReference type="Pfam" id="PF01401">
    <property type="entry name" value="Peptidase_M2"/>
    <property type="match status" value="1"/>
</dbReference>
<dbReference type="PANTHER" id="PTHR10514:SF27">
    <property type="entry name" value="ANGIOTENSIN-CONVERTING ENZYME"/>
    <property type="match status" value="1"/>
</dbReference>
<keyword evidence="7" id="KW-0645">Protease</keyword>
<keyword evidence="2" id="KW-0732">Signal</keyword>
<comment type="caution">
    <text evidence="6">Lacks conserved residue(s) required for the propagation of feature annotation.</text>
</comment>
<evidence type="ECO:0000256" key="6">
    <source>
        <dbReference type="PROSITE-ProRule" id="PRU01355"/>
    </source>
</evidence>
<dbReference type="GO" id="GO:0046872">
    <property type="term" value="F:metal ion binding"/>
    <property type="evidence" value="ECO:0007669"/>
    <property type="project" value="UniProtKB-KW"/>
</dbReference>
<dbReference type="GO" id="GO:0008237">
    <property type="term" value="F:metallopeptidase activity"/>
    <property type="evidence" value="ECO:0007669"/>
    <property type="project" value="UniProtKB-KW"/>
</dbReference>
<comment type="caution">
    <text evidence="8">The sequence shown here is derived from an EMBL/GenBank/DDBJ whole genome shotgun (WGS) entry which is preliminary data.</text>
</comment>
<evidence type="ECO:0000256" key="3">
    <source>
        <dbReference type="ARBA" id="ARBA00023157"/>
    </source>
</evidence>
<dbReference type="PRINTS" id="PR00791">
    <property type="entry name" value="PEPDIPTASEA"/>
</dbReference>